<evidence type="ECO:0000313" key="2">
    <source>
        <dbReference type="Proteomes" id="UP000004664"/>
    </source>
</evidence>
<dbReference type="eggNOG" id="COG4575">
    <property type="taxonomic scope" value="Bacteria"/>
</dbReference>
<evidence type="ECO:0000313" key="1">
    <source>
        <dbReference type="EMBL" id="EGW21821.1"/>
    </source>
</evidence>
<dbReference type="STRING" id="697282.Mettu_0610"/>
<dbReference type="RefSeq" id="WP_006889796.1">
    <property type="nucleotide sequence ID" value="NZ_JH109152.1"/>
</dbReference>
<name>G3IW10_METTV</name>
<dbReference type="AlphaFoldDB" id="G3IW10"/>
<gene>
    <name evidence="1" type="ORF">Mettu_0610</name>
</gene>
<keyword evidence="2" id="KW-1185">Reference proteome</keyword>
<dbReference type="HOGENOM" id="CLU_132623_5_0_6"/>
<evidence type="ECO:0008006" key="3">
    <source>
        <dbReference type="Google" id="ProtNLM"/>
    </source>
</evidence>
<sequence length="81" mass="8639">METIDNASHSAHEAVDKIANAANQAAEAIGEKEAQLKNVEQQLMENCRGYVRDNPVTSLGIAIAGGFLLSRLLSGCPSDRK</sequence>
<accession>G3IW10</accession>
<proteinExistence type="predicted"/>
<organism evidence="1 2">
    <name type="scientific">Methylobacter tundripaludum (strain ATCC BAA-1195 / DSM 17260 / SV96)</name>
    <dbReference type="NCBI Taxonomy" id="697282"/>
    <lineage>
        <taxon>Bacteria</taxon>
        <taxon>Pseudomonadati</taxon>
        <taxon>Pseudomonadota</taxon>
        <taxon>Gammaproteobacteria</taxon>
        <taxon>Methylococcales</taxon>
        <taxon>Methylococcaceae</taxon>
        <taxon>Methylobacter</taxon>
    </lineage>
</organism>
<reference evidence="1 2" key="1">
    <citation type="submission" date="2011-06" db="EMBL/GenBank/DDBJ databases">
        <title>Genomic sequence of Methylobacter tundripaludum SV96.</title>
        <authorList>
            <consortium name="US DOE Joint Genome Institute"/>
            <person name="Lucas S."/>
            <person name="Han J."/>
            <person name="Lapidus A."/>
            <person name="Cheng J.-F."/>
            <person name="Goodwin L."/>
            <person name="Pitluck S."/>
            <person name="Held B."/>
            <person name="Detter J.C."/>
            <person name="Han C."/>
            <person name="Tapia R."/>
            <person name="Land M."/>
            <person name="Hauser L."/>
            <person name="Kyrpides N."/>
            <person name="Ivanova N."/>
            <person name="Ovchinnikova G."/>
            <person name="Pagani I."/>
            <person name="Klotz M.G."/>
            <person name="Dispirito A.A."/>
            <person name="Murrell J.C."/>
            <person name="Dunfield P."/>
            <person name="Kalyuzhnaya M.G."/>
            <person name="Svenning M."/>
            <person name="Trotsenko Y.A."/>
            <person name="Stein L.Y."/>
            <person name="Woyke T."/>
        </authorList>
    </citation>
    <scope>NUCLEOTIDE SEQUENCE [LARGE SCALE GENOMIC DNA]</scope>
    <source>
        <strain evidence="2">ATCC BAA-1195 / DSM 17260 / SV96</strain>
    </source>
</reference>
<protein>
    <recommendedName>
        <fullName evidence="3">ElaB/YqjD/DUF883 family membrane-anchored ribosome-binding protein</fullName>
    </recommendedName>
</protein>
<dbReference type="Proteomes" id="UP000004664">
    <property type="component" value="Unassembled WGS sequence"/>
</dbReference>
<dbReference type="EMBL" id="JH109152">
    <property type="protein sequence ID" value="EGW21821.1"/>
    <property type="molecule type" value="Genomic_DNA"/>
</dbReference>